<dbReference type="Pfam" id="PF13407">
    <property type="entry name" value="Peripla_BP_4"/>
    <property type="match status" value="1"/>
</dbReference>
<protein>
    <submittedName>
        <fullName evidence="5">D-xylose transport system substrate-binding protein</fullName>
    </submittedName>
</protein>
<evidence type="ECO:0000256" key="1">
    <source>
        <dbReference type="ARBA" id="ARBA00004196"/>
    </source>
</evidence>
<evidence type="ECO:0000313" key="5">
    <source>
        <dbReference type="EMBL" id="MBA8829928.1"/>
    </source>
</evidence>
<dbReference type="GO" id="GO:0030288">
    <property type="term" value="C:outer membrane-bounded periplasmic space"/>
    <property type="evidence" value="ECO:0007669"/>
    <property type="project" value="TreeGrafter"/>
</dbReference>
<dbReference type="InterPro" id="IPR028082">
    <property type="entry name" value="Peripla_BP_I"/>
</dbReference>
<proteinExistence type="predicted"/>
<sequence>MKKSSLISIVAMAAAGALMLSGCSASTGGTTAASKRACVILPDTQSSPRYEASDRPALNDALTAAGFEADIQNAQGDTAKYATIADQQLSKGCGVMILDDLQGAAVTVATKAKAQGIPSIAYDRPFAGADYYVSFDNEAVGGIEGTCIVDGLKAAGVDAKTASVVYVGGDPADGNAKMFHDGAVAVMSAAGIKPAFETPGTWDGAKAGTAFEQAYTTLGGKVDAVWVANDTNAASVITILDKNGKTIPVSGQDASVAGLQNVLLGKQTCTVYKPAKVEAAAASDLAIQILNGATPSVSKKLADGTPFVAVTPIKIVASSVIDVVTAGDAKASELCTAAVAAACTMYKVK</sequence>
<evidence type="ECO:0000313" key="6">
    <source>
        <dbReference type="Proteomes" id="UP000524237"/>
    </source>
</evidence>
<gene>
    <name evidence="5" type="ORF">FB555_002054</name>
</gene>
<comment type="caution">
    <text evidence="5">The sequence shown here is derived from an EMBL/GenBank/DDBJ whole genome shotgun (WGS) entry which is preliminary data.</text>
</comment>
<evidence type="ECO:0000256" key="3">
    <source>
        <dbReference type="SAM" id="SignalP"/>
    </source>
</evidence>
<reference evidence="5 6" key="1">
    <citation type="submission" date="2020-07" db="EMBL/GenBank/DDBJ databases">
        <title>Sequencing the genomes of 1000 actinobacteria strains.</title>
        <authorList>
            <person name="Klenk H.-P."/>
        </authorList>
    </citation>
    <scope>NUCLEOTIDE SEQUENCE [LARGE SCALE GENOMIC DNA]</scope>
    <source>
        <strain evidence="5 6">DSM 23737</strain>
    </source>
</reference>
<organism evidence="5 6">
    <name type="scientific">Alpinimonas psychrophila</name>
    <dbReference type="NCBI Taxonomy" id="748908"/>
    <lineage>
        <taxon>Bacteria</taxon>
        <taxon>Bacillati</taxon>
        <taxon>Actinomycetota</taxon>
        <taxon>Actinomycetes</taxon>
        <taxon>Micrococcales</taxon>
        <taxon>Microbacteriaceae</taxon>
        <taxon>Alpinimonas</taxon>
    </lineage>
</organism>
<dbReference type="PROSITE" id="PS51257">
    <property type="entry name" value="PROKAR_LIPOPROTEIN"/>
    <property type="match status" value="1"/>
</dbReference>
<dbReference type="EMBL" id="JACGWU010000008">
    <property type="protein sequence ID" value="MBA8829928.1"/>
    <property type="molecule type" value="Genomic_DNA"/>
</dbReference>
<dbReference type="AlphaFoldDB" id="A0A7W3JVD7"/>
<dbReference type="SUPFAM" id="SSF53822">
    <property type="entry name" value="Periplasmic binding protein-like I"/>
    <property type="match status" value="1"/>
</dbReference>
<dbReference type="GO" id="GO:0030246">
    <property type="term" value="F:carbohydrate binding"/>
    <property type="evidence" value="ECO:0007669"/>
    <property type="project" value="TreeGrafter"/>
</dbReference>
<dbReference type="Gene3D" id="3.40.50.2300">
    <property type="match status" value="2"/>
</dbReference>
<keyword evidence="2 3" id="KW-0732">Signal</keyword>
<dbReference type="Proteomes" id="UP000524237">
    <property type="component" value="Unassembled WGS sequence"/>
</dbReference>
<dbReference type="InterPro" id="IPR050555">
    <property type="entry name" value="Bact_Solute-Bind_Prot2"/>
</dbReference>
<dbReference type="PANTHER" id="PTHR30036:SF1">
    <property type="entry name" value="D-XYLOSE-BINDING PERIPLASMIC PROTEIN"/>
    <property type="match status" value="1"/>
</dbReference>
<evidence type="ECO:0000259" key="4">
    <source>
        <dbReference type="Pfam" id="PF13407"/>
    </source>
</evidence>
<feature type="domain" description="Periplasmic binding protein" evidence="4">
    <location>
        <begin position="40"/>
        <end position="293"/>
    </location>
</feature>
<accession>A0A7W3JVD7</accession>
<dbReference type="InterPro" id="IPR025997">
    <property type="entry name" value="SBP_2_dom"/>
</dbReference>
<name>A0A7W3JVD7_9MICO</name>
<dbReference type="PANTHER" id="PTHR30036">
    <property type="entry name" value="D-XYLOSE-BINDING PERIPLASMIC PROTEIN"/>
    <property type="match status" value="1"/>
</dbReference>
<feature type="chain" id="PRO_5030891630" evidence="3">
    <location>
        <begin position="26"/>
        <end position="349"/>
    </location>
</feature>
<evidence type="ECO:0000256" key="2">
    <source>
        <dbReference type="ARBA" id="ARBA00022729"/>
    </source>
</evidence>
<feature type="signal peptide" evidence="3">
    <location>
        <begin position="1"/>
        <end position="25"/>
    </location>
</feature>
<comment type="subcellular location">
    <subcellularLocation>
        <location evidence="1">Cell envelope</location>
    </subcellularLocation>
</comment>
<keyword evidence="6" id="KW-1185">Reference proteome</keyword>